<accession>A0A916P8M2</accession>
<protein>
    <submittedName>
        <fullName evidence="1">Uncharacterized protein</fullName>
    </submittedName>
</protein>
<evidence type="ECO:0000313" key="2">
    <source>
        <dbReference type="Proteomes" id="UP000039021"/>
    </source>
</evidence>
<dbReference type="EMBL" id="CSBK01001530">
    <property type="protein sequence ID" value="COY78638.1"/>
    <property type="molecule type" value="Genomic_DNA"/>
</dbReference>
<dbReference type="Proteomes" id="UP000039021">
    <property type="component" value="Unassembled WGS sequence"/>
</dbReference>
<proteinExistence type="predicted"/>
<comment type="caution">
    <text evidence="1">The sequence shown here is derived from an EMBL/GenBank/DDBJ whole genome shotgun (WGS) entry which is preliminary data.</text>
</comment>
<reference evidence="2" key="1">
    <citation type="submission" date="2015-03" db="EMBL/GenBank/DDBJ databases">
        <authorList>
            <consortium name="Pathogen Informatics"/>
        </authorList>
    </citation>
    <scope>NUCLEOTIDE SEQUENCE [LARGE SCALE GENOMIC DNA]</scope>
    <source>
        <strain evidence="2">N09902308</strain>
    </source>
</reference>
<evidence type="ECO:0000313" key="1">
    <source>
        <dbReference type="EMBL" id="COY78638.1"/>
    </source>
</evidence>
<sequence length="169" mass="18201">MPERGDVLIADIRGSGQAFVEAVQRPRGIASRPVVHHVFEAVRRVIAQPRNGCHRIVIWPSGSFPQFGCLCALNSSFLDHVPNARTHPRVQAAHRDADAFGVVDVANSHSRQHLSRVTGGVQQNEAGAGMGCQSIPQRSQIRQLVGVGVPDSISAQPAVLQPGEFSLQH</sequence>
<name>A0A916P8M2_MYCTX</name>
<organism evidence="1 2">
    <name type="scientific">Mycobacterium tuberculosis</name>
    <dbReference type="NCBI Taxonomy" id="1773"/>
    <lineage>
        <taxon>Bacteria</taxon>
        <taxon>Bacillati</taxon>
        <taxon>Actinomycetota</taxon>
        <taxon>Actinomycetes</taxon>
        <taxon>Mycobacteriales</taxon>
        <taxon>Mycobacteriaceae</taxon>
        <taxon>Mycobacterium</taxon>
        <taxon>Mycobacterium tuberculosis complex</taxon>
    </lineage>
</organism>
<gene>
    <name evidence="1" type="ORF">ERS007739_03079</name>
</gene>
<dbReference type="AlphaFoldDB" id="A0A916P8M2"/>